<dbReference type="AlphaFoldDB" id="A0A4P2Q5I7"/>
<dbReference type="Proteomes" id="UP000295781">
    <property type="component" value="Chromosome"/>
</dbReference>
<dbReference type="RefSeq" id="WP_129350238.1">
    <property type="nucleotide sequence ID" value="NZ_CP012670.1"/>
</dbReference>
<evidence type="ECO:0000313" key="2">
    <source>
        <dbReference type="Proteomes" id="UP000295781"/>
    </source>
</evidence>
<protein>
    <submittedName>
        <fullName evidence="1">Uncharacterized protein</fullName>
    </submittedName>
</protein>
<reference evidence="1 2" key="1">
    <citation type="submission" date="2015-09" db="EMBL/GenBank/DDBJ databases">
        <title>Sorangium comparison.</title>
        <authorList>
            <person name="Zaburannyi N."/>
            <person name="Bunk B."/>
            <person name="Overmann J."/>
            <person name="Mueller R."/>
        </authorList>
    </citation>
    <scope>NUCLEOTIDE SEQUENCE [LARGE SCALE GENOMIC DNA]</scope>
    <source>
        <strain evidence="1 2">So ceGT47</strain>
    </source>
</reference>
<proteinExistence type="predicted"/>
<accession>A0A4P2Q5I7</accession>
<dbReference type="EMBL" id="CP012670">
    <property type="protein sequence ID" value="AUX24336.1"/>
    <property type="molecule type" value="Genomic_DNA"/>
</dbReference>
<gene>
    <name evidence="1" type="ORF">SOCEGT47_048730</name>
</gene>
<name>A0A4P2Q5I7_SORCE</name>
<evidence type="ECO:0000313" key="1">
    <source>
        <dbReference type="EMBL" id="AUX24336.1"/>
    </source>
</evidence>
<sequence length="69" mass="7381">MRRGEGRHLSPVGLATYTGIMDDLRQAFAKANEVSASLFSFNSEAGSSIRAHKAAAPAARCCSRGLRTR</sequence>
<organism evidence="1 2">
    <name type="scientific">Sorangium cellulosum</name>
    <name type="common">Polyangium cellulosum</name>
    <dbReference type="NCBI Taxonomy" id="56"/>
    <lineage>
        <taxon>Bacteria</taxon>
        <taxon>Pseudomonadati</taxon>
        <taxon>Myxococcota</taxon>
        <taxon>Polyangia</taxon>
        <taxon>Polyangiales</taxon>
        <taxon>Polyangiaceae</taxon>
        <taxon>Sorangium</taxon>
    </lineage>
</organism>